<dbReference type="Proteomes" id="UP000556436">
    <property type="component" value="Unassembled WGS sequence"/>
</dbReference>
<evidence type="ECO:0000259" key="4">
    <source>
        <dbReference type="Pfam" id="PF03816"/>
    </source>
</evidence>
<dbReference type="NCBIfam" id="TIGR00350">
    <property type="entry name" value="lytR_cpsA_psr"/>
    <property type="match status" value="1"/>
</dbReference>
<comment type="similarity">
    <text evidence="1">Belongs to the LytR/CpsA/Psr (LCP) family.</text>
</comment>
<name>A0A7W7LBI8_STRNE</name>
<evidence type="ECO:0000256" key="3">
    <source>
        <dbReference type="SAM" id="Phobius"/>
    </source>
</evidence>
<keyword evidence="3" id="KW-0472">Membrane</keyword>
<feature type="compositionally biased region" description="Basic and acidic residues" evidence="2">
    <location>
        <begin position="181"/>
        <end position="201"/>
    </location>
</feature>
<keyword evidence="6" id="KW-1185">Reference proteome</keyword>
<sequence>MSNWADGRTGDRQDRYGNGAADAEPEGARAMPQIRRTAPPPPRRPAEPAPGYDRAQGPGGGHGGVPGQGGYGDGAAHAAGGHDDGYNTGQVYGRGGPAGPGGHRHGPTGGGPGGRGPRTGAPDWRKRLKIGSIAFVVALLAVSAGTYFWADSKVRREVDLGQVKDRPAAGEGTNYLIVGSDSREGLSDSDKKELHTGSADGKRTDSMMIVHTGDNGTTVLSLPRDSYVTIPAFKGKESGKNFPAATHKLNQAYADGGPELLAQTIEFNTGLRIDHYAEIGFGGFRNLVDALGGVEMCLDKPLKDRDSGADFKAGCQELSGAQSLAFVRQRHQEADQDLGRMRNQQKFLNTLANQAASPSTILNPFRLYPVIGSGLDTLIVDKDMELWDLASMFWAMKGATGGDGKQMTVPIASANFPTRSDGVAVKWDTAKAKQLFDQLKKDEKVTVSDK</sequence>
<dbReference type="InterPro" id="IPR050922">
    <property type="entry name" value="LytR/CpsA/Psr_CW_biosynth"/>
</dbReference>
<dbReference type="PANTHER" id="PTHR33392:SF6">
    <property type="entry name" value="POLYISOPRENYL-TEICHOIC ACID--PEPTIDOGLYCAN TEICHOIC ACID TRANSFERASE TAGU"/>
    <property type="match status" value="1"/>
</dbReference>
<accession>A0A7W7LBI8</accession>
<evidence type="ECO:0000256" key="2">
    <source>
        <dbReference type="SAM" id="MobiDB-lite"/>
    </source>
</evidence>
<dbReference type="InterPro" id="IPR004474">
    <property type="entry name" value="LytR_CpsA_psr"/>
</dbReference>
<feature type="transmembrane region" description="Helical" evidence="3">
    <location>
        <begin position="130"/>
        <end position="150"/>
    </location>
</feature>
<protein>
    <submittedName>
        <fullName evidence="5">LCP family protein required for cell wall assembly</fullName>
    </submittedName>
</protein>
<evidence type="ECO:0000313" key="6">
    <source>
        <dbReference type="Proteomes" id="UP000556436"/>
    </source>
</evidence>
<dbReference type="PANTHER" id="PTHR33392">
    <property type="entry name" value="POLYISOPRENYL-TEICHOIC ACID--PEPTIDOGLYCAN TEICHOIC ACID TRANSFERASE TAGU"/>
    <property type="match status" value="1"/>
</dbReference>
<organism evidence="5 6">
    <name type="scientific">Streptomyces netropsis</name>
    <name type="common">Streptoverticillium netropsis</name>
    <dbReference type="NCBI Taxonomy" id="55404"/>
    <lineage>
        <taxon>Bacteria</taxon>
        <taxon>Bacillati</taxon>
        <taxon>Actinomycetota</taxon>
        <taxon>Actinomycetes</taxon>
        <taxon>Kitasatosporales</taxon>
        <taxon>Streptomycetaceae</taxon>
        <taxon>Streptomyces</taxon>
    </lineage>
</organism>
<dbReference type="RefSeq" id="WP_184734135.1">
    <property type="nucleotide sequence ID" value="NZ_BMRW01000005.1"/>
</dbReference>
<feature type="compositionally biased region" description="Gly residues" evidence="2">
    <location>
        <begin position="92"/>
        <end position="117"/>
    </location>
</feature>
<comment type="caution">
    <text evidence="5">The sequence shown here is derived from an EMBL/GenBank/DDBJ whole genome shotgun (WGS) entry which is preliminary data.</text>
</comment>
<keyword evidence="3" id="KW-0812">Transmembrane</keyword>
<reference evidence="5 6" key="1">
    <citation type="submission" date="2020-08" db="EMBL/GenBank/DDBJ databases">
        <title>Genomic Encyclopedia of Type Strains, Phase III (KMG-III): the genomes of soil and plant-associated and newly described type strains.</title>
        <authorList>
            <person name="Whitman W."/>
        </authorList>
    </citation>
    <scope>NUCLEOTIDE SEQUENCE [LARGE SCALE GENOMIC DNA]</scope>
    <source>
        <strain evidence="5 6">CECT 3265</strain>
    </source>
</reference>
<feature type="region of interest" description="Disordered" evidence="2">
    <location>
        <begin position="172"/>
        <end position="201"/>
    </location>
</feature>
<feature type="compositionally biased region" description="Gly residues" evidence="2">
    <location>
        <begin position="57"/>
        <end position="73"/>
    </location>
</feature>
<feature type="domain" description="Cell envelope-related transcriptional attenuator" evidence="4">
    <location>
        <begin position="203"/>
        <end position="356"/>
    </location>
</feature>
<gene>
    <name evidence="5" type="ORF">FHS38_003170</name>
</gene>
<keyword evidence="3" id="KW-1133">Transmembrane helix</keyword>
<dbReference type="Gene3D" id="3.40.630.190">
    <property type="entry name" value="LCP protein"/>
    <property type="match status" value="1"/>
</dbReference>
<dbReference type="AlphaFoldDB" id="A0A7W7LBI8"/>
<evidence type="ECO:0000256" key="1">
    <source>
        <dbReference type="ARBA" id="ARBA00006068"/>
    </source>
</evidence>
<dbReference type="EMBL" id="JACHJG010000005">
    <property type="protein sequence ID" value="MBB4887125.1"/>
    <property type="molecule type" value="Genomic_DNA"/>
</dbReference>
<evidence type="ECO:0000313" key="5">
    <source>
        <dbReference type="EMBL" id="MBB4887125.1"/>
    </source>
</evidence>
<feature type="region of interest" description="Disordered" evidence="2">
    <location>
        <begin position="1"/>
        <end position="123"/>
    </location>
</feature>
<dbReference type="Pfam" id="PF03816">
    <property type="entry name" value="LytR_cpsA_psr"/>
    <property type="match status" value="1"/>
</dbReference>
<proteinExistence type="inferred from homology"/>